<keyword evidence="3" id="KW-1185">Reference proteome</keyword>
<accession>A0A9P6GSJ9</accession>
<feature type="compositionally biased region" description="Gly residues" evidence="1">
    <location>
        <begin position="43"/>
        <end position="57"/>
    </location>
</feature>
<feature type="compositionally biased region" description="Pro residues" evidence="1">
    <location>
        <begin position="179"/>
        <end position="192"/>
    </location>
</feature>
<comment type="caution">
    <text evidence="2">The sequence shown here is derived from an EMBL/GenBank/DDBJ whole genome shotgun (WGS) entry which is preliminary data.</text>
</comment>
<evidence type="ECO:0000256" key="1">
    <source>
        <dbReference type="SAM" id="MobiDB-lite"/>
    </source>
</evidence>
<proteinExistence type="predicted"/>
<organism evidence="2 3">
    <name type="scientific">Paraphaeosphaeria minitans</name>
    <dbReference type="NCBI Taxonomy" id="565426"/>
    <lineage>
        <taxon>Eukaryota</taxon>
        <taxon>Fungi</taxon>
        <taxon>Dikarya</taxon>
        <taxon>Ascomycota</taxon>
        <taxon>Pezizomycotina</taxon>
        <taxon>Dothideomycetes</taxon>
        <taxon>Pleosporomycetidae</taxon>
        <taxon>Pleosporales</taxon>
        <taxon>Massarineae</taxon>
        <taxon>Didymosphaeriaceae</taxon>
        <taxon>Paraphaeosphaeria</taxon>
    </lineage>
</organism>
<dbReference type="AlphaFoldDB" id="A0A9P6GSJ9"/>
<dbReference type="EMBL" id="WJXW01000001">
    <property type="protein sequence ID" value="KAF9740774.1"/>
    <property type="molecule type" value="Genomic_DNA"/>
</dbReference>
<evidence type="ECO:0000313" key="3">
    <source>
        <dbReference type="Proteomes" id="UP000756921"/>
    </source>
</evidence>
<sequence length="202" mass="20733">MEYEMLSDRGCGDDDADVLGADAQRPSTSERRGDKTGEDGTFGQRGGSANGMLGPGPGGAPPSRVRWKGLGQAHSQSTVARASDVGGWVREDADDAAHGLDPKERSRVGSFPTVALLCCDVWPAWAALACSPRTSSPAVSHRPSYTAAQCWPASLALPPSPCPAPLHSLTGPPTHAIPAPIPAPATPAPRPPGTLDSVDITG</sequence>
<feature type="compositionally biased region" description="Low complexity" evidence="1">
    <location>
        <begin position="166"/>
        <end position="178"/>
    </location>
</feature>
<feature type="compositionally biased region" description="Basic and acidic residues" evidence="1">
    <location>
        <begin position="1"/>
        <end position="12"/>
    </location>
</feature>
<reference evidence="2" key="1">
    <citation type="journal article" date="2020" name="Mol. Plant Microbe Interact.">
        <title>Genome Sequence of the Biocontrol Agent Coniothyrium minitans strain Conio (IMI 134523).</title>
        <authorList>
            <person name="Patel D."/>
            <person name="Shittu T.A."/>
            <person name="Baroncelli R."/>
            <person name="Muthumeenakshi S."/>
            <person name="Osborne T.H."/>
            <person name="Janganan T.K."/>
            <person name="Sreenivasaprasad S."/>
        </authorList>
    </citation>
    <scope>NUCLEOTIDE SEQUENCE</scope>
    <source>
        <strain evidence="2">Conio</strain>
    </source>
</reference>
<feature type="region of interest" description="Disordered" evidence="1">
    <location>
        <begin position="166"/>
        <end position="202"/>
    </location>
</feature>
<feature type="region of interest" description="Disordered" evidence="1">
    <location>
        <begin position="1"/>
        <end position="88"/>
    </location>
</feature>
<gene>
    <name evidence="2" type="ORF">PMIN01_00313</name>
</gene>
<name>A0A9P6GSJ9_9PLEO</name>
<dbReference type="Proteomes" id="UP000756921">
    <property type="component" value="Unassembled WGS sequence"/>
</dbReference>
<protein>
    <submittedName>
        <fullName evidence="2">Uncharacterized protein</fullName>
    </submittedName>
</protein>
<evidence type="ECO:0000313" key="2">
    <source>
        <dbReference type="EMBL" id="KAF9740774.1"/>
    </source>
</evidence>
<feature type="compositionally biased region" description="Basic and acidic residues" evidence="1">
    <location>
        <begin position="28"/>
        <end position="38"/>
    </location>
</feature>